<dbReference type="AlphaFoldDB" id="A0A1S3HCT1"/>
<name>A0A1S3HCT1_LINAN</name>
<dbReference type="Pfam" id="PF14769">
    <property type="entry name" value="CLAMP"/>
    <property type="match status" value="1"/>
</dbReference>
<dbReference type="PANTHER" id="PTHR28457">
    <property type="entry name" value="COILED-COIL DOMAIN-CONTAINING PROTEIN 189"/>
    <property type="match status" value="1"/>
</dbReference>
<dbReference type="RefSeq" id="XP_013384918.1">
    <property type="nucleotide sequence ID" value="XM_013529464.1"/>
</dbReference>
<feature type="region of interest" description="Disordered" evidence="1">
    <location>
        <begin position="267"/>
        <end position="287"/>
    </location>
</feature>
<dbReference type="Proteomes" id="UP000085678">
    <property type="component" value="Unplaced"/>
</dbReference>
<dbReference type="STRING" id="7574.A0A1S3HCT1"/>
<dbReference type="GeneID" id="106153508"/>
<feature type="region of interest" description="Disordered" evidence="1">
    <location>
        <begin position="183"/>
        <end position="239"/>
    </location>
</feature>
<dbReference type="GeneID" id="106154909"/>
<evidence type="ECO:0000256" key="1">
    <source>
        <dbReference type="SAM" id="MobiDB-lite"/>
    </source>
</evidence>
<dbReference type="KEGG" id="lak:106154909"/>
<evidence type="ECO:0000313" key="2">
    <source>
        <dbReference type="Proteomes" id="UP000085678"/>
    </source>
</evidence>
<keyword evidence="2" id="KW-1185">Reference proteome</keyword>
<evidence type="ECO:0000313" key="4">
    <source>
        <dbReference type="RefSeq" id="XP_013384918.1"/>
    </source>
</evidence>
<dbReference type="OrthoDB" id="425082at2759"/>
<protein>
    <submittedName>
        <fullName evidence="3 4">Coiled-coil domain-containing protein 189</fullName>
    </submittedName>
</protein>
<accession>A0A1S3HCT1</accession>
<dbReference type="KEGG" id="lak:106153508"/>
<dbReference type="RefSeq" id="XP_013382929.1">
    <property type="nucleotide sequence ID" value="XM_013527475.2"/>
</dbReference>
<organism evidence="2 3">
    <name type="scientific">Lingula anatina</name>
    <name type="common">Brachiopod</name>
    <name type="synonym">Lingula unguis</name>
    <dbReference type="NCBI Taxonomy" id="7574"/>
    <lineage>
        <taxon>Eukaryota</taxon>
        <taxon>Metazoa</taxon>
        <taxon>Spiralia</taxon>
        <taxon>Lophotrochozoa</taxon>
        <taxon>Brachiopoda</taxon>
        <taxon>Linguliformea</taxon>
        <taxon>Lingulata</taxon>
        <taxon>Lingulida</taxon>
        <taxon>Linguloidea</taxon>
        <taxon>Lingulidae</taxon>
        <taxon>Lingula</taxon>
    </lineage>
</organism>
<dbReference type="PANTHER" id="PTHR28457:SF1">
    <property type="entry name" value="CILIA- AND FLAGELLA-ASSOCIATED PROTEIN 119"/>
    <property type="match status" value="1"/>
</dbReference>
<gene>
    <name evidence="3" type="primary">LOC106153508</name>
    <name evidence="4" type="synonym">LOC106154909</name>
</gene>
<proteinExistence type="predicted"/>
<reference evidence="3 4" key="1">
    <citation type="submission" date="2025-04" db="UniProtKB">
        <authorList>
            <consortium name="RefSeq"/>
        </authorList>
    </citation>
    <scope>IDENTIFICATION</scope>
    <source>
        <tissue evidence="3 4">Gonads</tissue>
    </source>
</reference>
<feature type="compositionally biased region" description="Acidic residues" evidence="1">
    <location>
        <begin position="189"/>
        <end position="209"/>
    </location>
</feature>
<dbReference type="OMA" id="QTYIKTQ"/>
<sequence length="287" mass="32349">MPENIVQEPPKLVQPREHKAKVLVWADLTVADMDSLEEASTVDDIKNILRTTASLNTNGDDTLKTDILLDLYYYTIQFARDNNFTKEQTSAFFSIVKRVHDVATETPFGNVEQCFKLFKDLILCHAVKRPPFSIDLFSPDELRKVTDYVIHTYFRHYKLYKYAFTPMVRLDLSMNYIGVPVTSPAPSEAGEDVAVETEPTEGTEGEAQDAEQAPEPQEEQPQTEESESAKELRSMIQAHLTEEMNKLRLSMEEQIKVTDEALNKKLSALEGNAAGKGGRASSKGKKK</sequence>
<feature type="compositionally biased region" description="Acidic residues" evidence="1">
    <location>
        <begin position="216"/>
        <end position="226"/>
    </location>
</feature>
<dbReference type="InterPro" id="IPR032727">
    <property type="entry name" value="CLAMP"/>
</dbReference>
<evidence type="ECO:0000313" key="3">
    <source>
        <dbReference type="RefSeq" id="XP_013382929.1"/>
    </source>
</evidence>